<proteinExistence type="predicted"/>
<dbReference type="AlphaFoldDB" id="A0A9P5PK98"/>
<dbReference type="Proteomes" id="UP000772434">
    <property type="component" value="Unassembled WGS sequence"/>
</dbReference>
<evidence type="ECO:0000313" key="3">
    <source>
        <dbReference type="EMBL" id="KAF9064779.1"/>
    </source>
</evidence>
<sequence>MIEEQDLRFPPPRCDPETRQEIQTELLEWISCKDLEKPVCWVHGPAGVGKSAIAQTIAELSESHEVLGASFFFSRNHGERSRPAYLVPTIAYQLASSIPELNDTIGRVVRKKPAVLHSSVDIQFKELFVNTCRLAILLHGEGWMRQPRVIIIDGLDECMGTSLQQGIISLIASTLKENFPFRFLIFSRPEPHIREAFEIDSLEPHLKQLGLDDSWETRRDIKKTSLLKKLVDSLSTLTLFSSLLMRNIHIQLNSLQSSLD</sequence>
<evidence type="ECO:0000259" key="2">
    <source>
        <dbReference type="Pfam" id="PF24883"/>
    </source>
</evidence>
<organism evidence="3 4">
    <name type="scientific">Rhodocollybia butyracea</name>
    <dbReference type="NCBI Taxonomy" id="206335"/>
    <lineage>
        <taxon>Eukaryota</taxon>
        <taxon>Fungi</taxon>
        <taxon>Dikarya</taxon>
        <taxon>Basidiomycota</taxon>
        <taxon>Agaricomycotina</taxon>
        <taxon>Agaricomycetes</taxon>
        <taxon>Agaricomycetidae</taxon>
        <taxon>Agaricales</taxon>
        <taxon>Marasmiineae</taxon>
        <taxon>Omphalotaceae</taxon>
        <taxon>Rhodocollybia</taxon>
    </lineage>
</organism>
<dbReference type="Pfam" id="PF24883">
    <property type="entry name" value="NPHP3_N"/>
    <property type="match status" value="1"/>
</dbReference>
<dbReference type="SUPFAM" id="SSF52540">
    <property type="entry name" value="P-loop containing nucleoside triphosphate hydrolases"/>
    <property type="match status" value="1"/>
</dbReference>
<dbReference type="PANTHER" id="PTHR10039:SF14">
    <property type="entry name" value="NACHT DOMAIN-CONTAINING PROTEIN"/>
    <property type="match status" value="1"/>
</dbReference>
<evidence type="ECO:0000256" key="1">
    <source>
        <dbReference type="ARBA" id="ARBA00022737"/>
    </source>
</evidence>
<feature type="domain" description="Nephrocystin 3-like N-terminal" evidence="2">
    <location>
        <begin position="25"/>
        <end position="188"/>
    </location>
</feature>
<keyword evidence="4" id="KW-1185">Reference proteome</keyword>
<evidence type="ECO:0000313" key="4">
    <source>
        <dbReference type="Proteomes" id="UP000772434"/>
    </source>
</evidence>
<dbReference type="OrthoDB" id="3014077at2759"/>
<gene>
    <name evidence="3" type="ORF">BDP27DRAFT_1384684</name>
</gene>
<dbReference type="PANTHER" id="PTHR10039">
    <property type="entry name" value="AMELOGENIN"/>
    <property type="match status" value="1"/>
</dbReference>
<dbReference type="EMBL" id="JADNRY010000115">
    <property type="protein sequence ID" value="KAF9064779.1"/>
    <property type="molecule type" value="Genomic_DNA"/>
</dbReference>
<keyword evidence="1" id="KW-0677">Repeat</keyword>
<accession>A0A9P5PK98</accession>
<dbReference type="InterPro" id="IPR027417">
    <property type="entry name" value="P-loop_NTPase"/>
</dbReference>
<dbReference type="Gene3D" id="3.40.50.300">
    <property type="entry name" value="P-loop containing nucleotide triphosphate hydrolases"/>
    <property type="match status" value="1"/>
</dbReference>
<dbReference type="InterPro" id="IPR056884">
    <property type="entry name" value="NPHP3-like_N"/>
</dbReference>
<protein>
    <recommendedName>
        <fullName evidence="2">Nephrocystin 3-like N-terminal domain-containing protein</fullName>
    </recommendedName>
</protein>
<reference evidence="3" key="1">
    <citation type="submission" date="2020-11" db="EMBL/GenBank/DDBJ databases">
        <authorList>
            <consortium name="DOE Joint Genome Institute"/>
            <person name="Ahrendt S."/>
            <person name="Riley R."/>
            <person name="Andreopoulos W."/>
            <person name="Labutti K."/>
            <person name="Pangilinan J."/>
            <person name="Ruiz-Duenas F.J."/>
            <person name="Barrasa J.M."/>
            <person name="Sanchez-Garcia M."/>
            <person name="Camarero S."/>
            <person name="Miyauchi S."/>
            <person name="Serrano A."/>
            <person name="Linde D."/>
            <person name="Babiker R."/>
            <person name="Drula E."/>
            <person name="Ayuso-Fernandez I."/>
            <person name="Pacheco R."/>
            <person name="Padilla G."/>
            <person name="Ferreira P."/>
            <person name="Barriuso J."/>
            <person name="Kellner H."/>
            <person name="Castanera R."/>
            <person name="Alfaro M."/>
            <person name="Ramirez L."/>
            <person name="Pisabarro A.G."/>
            <person name="Kuo A."/>
            <person name="Tritt A."/>
            <person name="Lipzen A."/>
            <person name="He G."/>
            <person name="Yan M."/>
            <person name="Ng V."/>
            <person name="Cullen D."/>
            <person name="Martin F."/>
            <person name="Rosso M.-N."/>
            <person name="Henrissat B."/>
            <person name="Hibbett D."/>
            <person name="Martinez A.T."/>
            <person name="Grigoriev I.V."/>
        </authorList>
    </citation>
    <scope>NUCLEOTIDE SEQUENCE</scope>
    <source>
        <strain evidence="3">AH 40177</strain>
    </source>
</reference>
<name>A0A9P5PK98_9AGAR</name>
<comment type="caution">
    <text evidence="3">The sequence shown here is derived from an EMBL/GenBank/DDBJ whole genome shotgun (WGS) entry which is preliminary data.</text>
</comment>